<comment type="caution">
    <text evidence="4">The sequence shown here is derived from an EMBL/GenBank/DDBJ whole genome shotgun (WGS) entry which is preliminary data.</text>
</comment>
<dbReference type="AlphaFoldDB" id="A0A2W0H5L5"/>
<dbReference type="RefSeq" id="WP_110515906.1">
    <property type="nucleotide sequence ID" value="NZ_PDOF01000001.1"/>
</dbReference>
<evidence type="ECO:0000313" key="5">
    <source>
        <dbReference type="Proteomes" id="UP000248066"/>
    </source>
</evidence>
<protein>
    <submittedName>
        <fullName evidence="4">Alkaline phosphatase</fullName>
    </submittedName>
</protein>
<dbReference type="SMART" id="SM00420">
    <property type="entry name" value="HTH_DEOR"/>
    <property type="match status" value="1"/>
</dbReference>
<dbReference type="Proteomes" id="UP000248066">
    <property type="component" value="Unassembled WGS sequence"/>
</dbReference>
<accession>A0A2W0H5L5</accession>
<proteinExistence type="predicted"/>
<dbReference type="InterPro" id="IPR001034">
    <property type="entry name" value="DeoR_HTH"/>
</dbReference>
<feature type="domain" description="HTH deoR-type" evidence="3">
    <location>
        <begin position="8"/>
        <end position="63"/>
    </location>
</feature>
<gene>
    <name evidence="4" type="ORF">CR205_00590</name>
</gene>
<keyword evidence="1" id="KW-0805">Transcription regulation</keyword>
<dbReference type="Gene3D" id="1.10.10.10">
    <property type="entry name" value="Winged helix-like DNA-binding domain superfamily/Winged helix DNA-binding domain"/>
    <property type="match status" value="1"/>
</dbReference>
<evidence type="ECO:0000256" key="2">
    <source>
        <dbReference type="ARBA" id="ARBA00023163"/>
    </source>
</evidence>
<dbReference type="Pfam" id="PF08220">
    <property type="entry name" value="HTH_DeoR"/>
    <property type="match status" value="1"/>
</dbReference>
<sequence>MKASTDRMLTRIKSMYLFIKRKGQVTTLELVEEFGTTPRTVQRDLNVLEYNNLVTSPARGTWETTRRRIKAS</sequence>
<keyword evidence="2" id="KW-0804">Transcription</keyword>
<name>A0A2W0H5L5_9BACI</name>
<dbReference type="GO" id="GO:0003700">
    <property type="term" value="F:DNA-binding transcription factor activity"/>
    <property type="evidence" value="ECO:0007669"/>
    <property type="project" value="InterPro"/>
</dbReference>
<dbReference type="OrthoDB" id="2353732at2"/>
<keyword evidence="5" id="KW-1185">Reference proteome</keyword>
<evidence type="ECO:0000259" key="3">
    <source>
        <dbReference type="PROSITE" id="PS51000"/>
    </source>
</evidence>
<evidence type="ECO:0000256" key="1">
    <source>
        <dbReference type="ARBA" id="ARBA00023015"/>
    </source>
</evidence>
<evidence type="ECO:0000313" key="4">
    <source>
        <dbReference type="EMBL" id="PYZ97134.1"/>
    </source>
</evidence>
<dbReference type="SUPFAM" id="SSF46785">
    <property type="entry name" value="Winged helix' DNA-binding domain"/>
    <property type="match status" value="1"/>
</dbReference>
<dbReference type="EMBL" id="PDOF01000001">
    <property type="protein sequence ID" value="PYZ97134.1"/>
    <property type="molecule type" value="Genomic_DNA"/>
</dbReference>
<dbReference type="InterPro" id="IPR036390">
    <property type="entry name" value="WH_DNA-bd_sf"/>
</dbReference>
<reference evidence="4 5" key="1">
    <citation type="submission" date="2017-10" db="EMBL/GenBank/DDBJ databases">
        <title>Bacillus sp. nov., a halophilic bacterium isolated from a Yangshapao Lake.</title>
        <authorList>
            <person name="Wang H."/>
        </authorList>
    </citation>
    <scope>NUCLEOTIDE SEQUENCE [LARGE SCALE GENOMIC DNA]</scope>
    <source>
        <strain evidence="4 5">YSP-3</strain>
    </source>
</reference>
<dbReference type="InterPro" id="IPR036388">
    <property type="entry name" value="WH-like_DNA-bd_sf"/>
</dbReference>
<organism evidence="4 5">
    <name type="scientific">Alteribacter lacisalsi</name>
    <dbReference type="NCBI Taxonomy" id="2045244"/>
    <lineage>
        <taxon>Bacteria</taxon>
        <taxon>Bacillati</taxon>
        <taxon>Bacillota</taxon>
        <taxon>Bacilli</taxon>
        <taxon>Bacillales</taxon>
        <taxon>Bacillaceae</taxon>
        <taxon>Alteribacter</taxon>
    </lineage>
</organism>
<dbReference type="PROSITE" id="PS51000">
    <property type="entry name" value="HTH_DEOR_2"/>
    <property type="match status" value="1"/>
</dbReference>